<evidence type="ECO:0000259" key="2">
    <source>
        <dbReference type="Pfam" id="PF13495"/>
    </source>
</evidence>
<dbReference type="Proteomes" id="UP001143391">
    <property type="component" value="Unassembled WGS sequence"/>
</dbReference>
<sequence>MNHYSIRTEKTYWYWIRYFIRFHEMKHPLTMGPRDVNEFLTWLAVHRNVAAATQTQALNSLVFLYDKVLDKPLGDVGTVIRSKKPRRGDKHVTVFILRWRLILQGRSGKEEPCRFYTG</sequence>
<evidence type="ECO:0000256" key="1">
    <source>
        <dbReference type="ARBA" id="ARBA00023125"/>
    </source>
</evidence>
<keyword evidence="1" id="KW-0238">DNA-binding</keyword>
<gene>
    <name evidence="3" type="ORF">NLU14_14855</name>
</gene>
<feature type="domain" description="Integrase SAM-like N-terminal" evidence="2">
    <location>
        <begin position="2"/>
        <end position="74"/>
    </location>
</feature>
<organism evidence="3 4">
    <name type="scientific">Marinobacter iranensis</name>
    <dbReference type="NCBI Taxonomy" id="2962607"/>
    <lineage>
        <taxon>Bacteria</taxon>
        <taxon>Pseudomonadati</taxon>
        <taxon>Pseudomonadota</taxon>
        <taxon>Gammaproteobacteria</taxon>
        <taxon>Pseudomonadales</taxon>
        <taxon>Marinobacteraceae</taxon>
        <taxon>Marinobacter</taxon>
    </lineage>
</organism>
<dbReference type="EMBL" id="JANCMW010000009">
    <property type="protein sequence ID" value="MDF0751504.1"/>
    <property type="molecule type" value="Genomic_DNA"/>
</dbReference>
<evidence type="ECO:0000313" key="4">
    <source>
        <dbReference type="Proteomes" id="UP001143391"/>
    </source>
</evidence>
<dbReference type="RefSeq" id="WP_275707828.1">
    <property type="nucleotide sequence ID" value="NZ_JANCMW010000009.1"/>
</dbReference>
<dbReference type="Pfam" id="PF13495">
    <property type="entry name" value="Phage_int_SAM_4"/>
    <property type="match status" value="1"/>
</dbReference>
<reference evidence="3" key="1">
    <citation type="submission" date="2022-07" db="EMBL/GenBank/DDBJ databases">
        <title>Marinobacter iranensis a new bacterium isolate from a hipersaline lake in Iran.</title>
        <authorList>
            <person name="Mohammad A.M.A."/>
            <person name="Cristina S.-P."/>
            <person name="Antonio V."/>
        </authorList>
    </citation>
    <scope>NUCLEOTIDE SEQUENCE</scope>
    <source>
        <strain evidence="3">71-i</strain>
    </source>
</reference>
<keyword evidence="4" id="KW-1185">Reference proteome</keyword>
<name>A0ABT5YD55_9GAMM</name>
<comment type="caution">
    <text evidence="3">The sequence shown here is derived from an EMBL/GenBank/DDBJ whole genome shotgun (WGS) entry which is preliminary data.</text>
</comment>
<dbReference type="Gene3D" id="1.10.150.130">
    <property type="match status" value="1"/>
</dbReference>
<evidence type="ECO:0000313" key="3">
    <source>
        <dbReference type="EMBL" id="MDF0751504.1"/>
    </source>
</evidence>
<dbReference type="InterPro" id="IPR004107">
    <property type="entry name" value="Integrase_SAM-like_N"/>
</dbReference>
<proteinExistence type="predicted"/>
<dbReference type="InterPro" id="IPR010998">
    <property type="entry name" value="Integrase_recombinase_N"/>
</dbReference>
<accession>A0ABT5YD55</accession>
<protein>
    <submittedName>
        <fullName evidence="3">Phage integrase N-terminal SAM-like domain-containing protein</fullName>
    </submittedName>
</protein>